<proteinExistence type="predicted"/>
<dbReference type="EnsemblPlants" id="LPERR02G23110.2">
    <property type="protein sequence ID" value="LPERR02G23110.2"/>
    <property type="gene ID" value="LPERR02G23110"/>
</dbReference>
<organism evidence="1 2">
    <name type="scientific">Leersia perrieri</name>
    <dbReference type="NCBI Taxonomy" id="77586"/>
    <lineage>
        <taxon>Eukaryota</taxon>
        <taxon>Viridiplantae</taxon>
        <taxon>Streptophyta</taxon>
        <taxon>Embryophyta</taxon>
        <taxon>Tracheophyta</taxon>
        <taxon>Spermatophyta</taxon>
        <taxon>Magnoliopsida</taxon>
        <taxon>Liliopsida</taxon>
        <taxon>Poales</taxon>
        <taxon>Poaceae</taxon>
        <taxon>BOP clade</taxon>
        <taxon>Oryzoideae</taxon>
        <taxon>Oryzeae</taxon>
        <taxon>Oryzinae</taxon>
        <taxon>Leersia</taxon>
    </lineage>
</organism>
<reference evidence="2" key="2">
    <citation type="submission" date="2013-12" db="EMBL/GenBank/DDBJ databases">
        <authorList>
            <person name="Yu Y."/>
            <person name="Lee S."/>
            <person name="de Baynast K."/>
            <person name="Wissotski M."/>
            <person name="Liu L."/>
            <person name="Talag J."/>
            <person name="Goicoechea J."/>
            <person name="Angelova A."/>
            <person name="Jetty R."/>
            <person name="Kudrna D."/>
            <person name="Golser W."/>
            <person name="Rivera L."/>
            <person name="Zhang J."/>
            <person name="Wing R."/>
        </authorList>
    </citation>
    <scope>NUCLEOTIDE SEQUENCE</scope>
</reference>
<dbReference type="AlphaFoldDB" id="A0A0D9VJM7"/>
<name>A0A0D9VJM7_9ORYZ</name>
<protein>
    <submittedName>
        <fullName evidence="1">Uncharacterized protein</fullName>
    </submittedName>
</protein>
<evidence type="ECO:0000313" key="2">
    <source>
        <dbReference type="Proteomes" id="UP000032180"/>
    </source>
</evidence>
<sequence>MQERRASTGGGVFSDLDGGVLLPRSRSASFGSQRAACVHASLSLPAISAPSDCMRQTLWHQAAKLKQHSI</sequence>
<reference evidence="1 2" key="1">
    <citation type="submission" date="2012-08" db="EMBL/GenBank/DDBJ databases">
        <title>Oryza genome evolution.</title>
        <authorList>
            <person name="Wing R.A."/>
        </authorList>
    </citation>
    <scope>NUCLEOTIDE SEQUENCE</scope>
</reference>
<evidence type="ECO:0000313" key="1">
    <source>
        <dbReference type="EnsemblPlants" id="LPERR02G23110.2"/>
    </source>
</evidence>
<accession>A0A0D9VJM7</accession>
<reference evidence="1" key="3">
    <citation type="submission" date="2015-04" db="UniProtKB">
        <authorList>
            <consortium name="EnsemblPlants"/>
        </authorList>
    </citation>
    <scope>IDENTIFICATION</scope>
</reference>
<keyword evidence="2" id="KW-1185">Reference proteome</keyword>
<dbReference type="Proteomes" id="UP000032180">
    <property type="component" value="Chromosome 2"/>
</dbReference>
<dbReference type="Gramene" id="LPERR02G23110.2">
    <property type="protein sequence ID" value="LPERR02G23110.2"/>
    <property type="gene ID" value="LPERR02G23110"/>
</dbReference>